<feature type="region of interest" description="Disordered" evidence="1">
    <location>
        <begin position="1"/>
        <end position="92"/>
    </location>
</feature>
<accession>A0A8A1MGE6</accession>
<evidence type="ECO:0000313" key="3">
    <source>
        <dbReference type="Proteomes" id="UP000663671"/>
    </source>
</evidence>
<gene>
    <name evidence="2" type="primary">RRP8</name>
    <name evidence="2" type="ORF">I7I51_01285</name>
</gene>
<dbReference type="Proteomes" id="UP000663671">
    <property type="component" value="Chromosome 1"/>
</dbReference>
<evidence type="ECO:0000256" key="1">
    <source>
        <dbReference type="SAM" id="MobiDB-lite"/>
    </source>
</evidence>
<evidence type="ECO:0000313" key="2">
    <source>
        <dbReference type="EMBL" id="QSS64220.1"/>
    </source>
</evidence>
<reference evidence="2" key="1">
    <citation type="submission" date="2021-01" db="EMBL/GenBank/DDBJ databases">
        <title>Chromosome-level genome assembly of a human fungal pathogen reveals clustering of transcriptionally co-regulated genes.</title>
        <authorList>
            <person name="Voorhies M."/>
            <person name="Cohen S."/>
            <person name="Shea T.P."/>
            <person name="Petrus S."/>
            <person name="Munoz J.F."/>
            <person name="Poplawski S."/>
            <person name="Goldman W.E."/>
            <person name="Michael T."/>
            <person name="Cuomo C.A."/>
            <person name="Sil A."/>
            <person name="Beyhan S."/>
        </authorList>
    </citation>
    <scope>NUCLEOTIDE SEQUENCE</scope>
    <source>
        <strain evidence="2">WU24</strain>
    </source>
</reference>
<feature type="compositionally biased region" description="Polar residues" evidence="1">
    <location>
        <begin position="56"/>
        <end position="72"/>
    </location>
</feature>
<proteinExistence type="predicted"/>
<organism evidence="2 3">
    <name type="scientific">Ajellomyces capsulatus</name>
    <name type="common">Darling's disease fungus</name>
    <name type="synonym">Histoplasma capsulatum</name>
    <dbReference type="NCBI Taxonomy" id="5037"/>
    <lineage>
        <taxon>Eukaryota</taxon>
        <taxon>Fungi</taxon>
        <taxon>Dikarya</taxon>
        <taxon>Ascomycota</taxon>
        <taxon>Pezizomycotina</taxon>
        <taxon>Eurotiomycetes</taxon>
        <taxon>Eurotiomycetidae</taxon>
        <taxon>Onygenales</taxon>
        <taxon>Ajellomycetaceae</taxon>
        <taxon>Histoplasma</taxon>
    </lineage>
</organism>
<feature type="compositionally biased region" description="Polar residues" evidence="1">
    <location>
        <begin position="30"/>
        <end position="47"/>
    </location>
</feature>
<sequence>MVRLHKLQWKSTPYLLLPRHPRPSHLSRNPCATSSSLPDSVTSTKPSTPRRPAKPWSSSPPTQSSLQNTTQDLLDRFKSPGPPTPSMATSAP</sequence>
<dbReference type="EMBL" id="CP069114">
    <property type="protein sequence ID" value="QSS64220.1"/>
    <property type="molecule type" value="Genomic_DNA"/>
</dbReference>
<dbReference type="AlphaFoldDB" id="A0A8A1MGE6"/>
<protein>
    <submittedName>
        <fullName evidence="2">Ribosomal RNA-processing protein</fullName>
    </submittedName>
</protein>
<name>A0A8A1MGE6_AJECA</name>
<dbReference type="VEuPathDB" id="FungiDB:I7I51_01285"/>